<dbReference type="Pfam" id="PF00226">
    <property type="entry name" value="DnaJ"/>
    <property type="match status" value="1"/>
</dbReference>
<evidence type="ECO:0000313" key="2">
    <source>
        <dbReference type="EMBL" id="KAK3024495.1"/>
    </source>
</evidence>
<organism evidence="2 3">
    <name type="scientific">Escallonia herrerae</name>
    <dbReference type="NCBI Taxonomy" id="1293975"/>
    <lineage>
        <taxon>Eukaryota</taxon>
        <taxon>Viridiplantae</taxon>
        <taxon>Streptophyta</taxon>
        <taxon>Embryophyta</taxon>
        <taxon>Tracheophyta</taxon>
        <taxon>Spermatophyta</taxon>
        <taxon>Magnoliopsida</taxon>
        <taxon>eudicotyledons</taxon>
        <taxon>Gunneridae</taxon>
        <taxon>Pentapetalae</taxon>
        <taxon>asterids</taxon>
        <taxon>campanulids</taxon>
        <taxon>Escalloniales</taxon>
        <taxon>Escalloniaceae</taxon>
        <taxon>Escallonia</taxon>
    </lineage>
</organism>
<dbReference type="GO" id="GO:0009507">
    <property type="term" value="C:chloroplast"/>
    <property type="evidence" value="ECO:0007669"/>
    <property type="project" value="TreeGrafter"/>
</dbReference>
<gene>
    <name evidence="2" type="ORF">RJ639_043812</name>
</gene>
<evidence type="ECO:0000259" key="1">
    <source>
        <dbReference type="PROSITE" id="PS50076"/>
    </source>
</evidence>
<dbReference type="EMBL" id="JAVXUP010000600">
    <property type="protein sequence ID" value="KAK3024495.1"/>
    <property type="molecule type" value="Genomic_DNA"/>
</dbReference>
<dbReference type="InterPro" id="IPR001623">
    <property type="entry name" value="DnaJ_domain"/>
</dbReference>
<sequence length="123" mass="14202">MKINWYGMPPRMPFLLSKRHMTYSITIQRILQAYGESGTLSEIKKAYKQLARKYDPYVSLPERTKEYTKTFIRVQETYETLSDPQTRALYDIDMSKGLSSPSLSLPENAAKMIRIVLSLSVSV</sequence>
<dbReference type="InterPro" id="IPR036869">
    <property type="entry name" value="J_dom_sf"/>
</dbReference>
<evidence type="ECO:0000313" key="3">
    <source>
        <dbReference type="Proteomes" id="UP001188597"/>
    </source>
</evidence>
<accession>A0AA89B1X0</accession>
<dbReference type="PROSITE" id="PS50076">
    <property type="entry name" value="DNAJ_2"/>
    <property type="match status" value="1"/>
</dbReference>
<dbReference type="Proteomes" id="UP001188597">
    <property type="component" value="Unassembled WGS sequence"/>
</dbReference>
<reference evidence="2" key="1">
    <citation type="submission" date="2022-12" db="EMBL/GenBank/DDBJ databases">
        <title>Draft genome assemblies for two species of Escallonia (Escalloniales).</title>
        <authorList>
            <person name="Chanderbali A."/>
            <person name="Dervinis C."/>
            <person name="Anghel I."/>
            <person name="Soltis D."/>
            <person name="Soltis P."/>
            <person name="Zapata F."/>
        </authorList>
    </citation>
    <scope>NUCLEOTIDE SEQUENCE</scope>
    <source>
        <strain evidence="2">UCBG64.0493</strain>
        <tissue evidence="2">Leaf</tissue>
    </source>
</reference>
<dbReference type="SUPFAM" id="SSF46565">
    <property type="entry name" value="Chaperone J-domain"/>
    <property type="match status" value="1"/>
</dbReference>
<dbReference type="Gene3D" id="1.10.287.110">
    <property type="entry name" value="DnaJ domain"/>
    <property type="match status" value="1"/>
</dbReference>
<name>A0AA89B1X0_9ASTE</name>
<feature type="domain" description="J" evidence="1">
    <location>
        <begin position="26"/>
        <end position="94"/>
    </location>
</feature>
<dbReference type="PRINTS" id="PR00625">
    <property type="entry name" value="JDOMAIN"/>
</dbReference>
<dbReference type="PROSITE" id="PS00636">
    <property type="entry name" value="DNAJ_1"/>
    <property type="match status" value="1"/>
</dbReference>
<dbReference type="InterPro" id="IPR018253">
    <property type="entry name" value="DnaJ_domain_CS"/>
</dbReference>
<dbReference type="AlphaFoldDB" id="A0AA89B1X0"/>
<comment type="caution">
    <text evidence="2">The sequence shown here is derived from an EMBL/GenBank/DDBJ whole genome shotgun (WGS) entry which is preliminary data.</text>
</comment>
<dbReference type="SMART" id="SM00271">
    <property type="entry name" value="DnaJ"/>
    <property type="match status" value="1"/>
</dbReference>
<dbReference type="CDD" id="cd06257">
    <property type="entry name" value="DnaJ"/>
    <property type="match status" value="1"/>
</dbReference>
<protein>
    <recommendedName>
        <fullName evidence="1">J domain-containing protein</fullName>
    </recommendedName>
</protein>
<keyword evidence="3" id="KW-1185">Reference proteome</keyword>
<dbReference type="PANTHER" id="PTHR45090">
    <property type="entry name" value="CHAPERONE PROTEIN DNAJ 20 CHLOROPLASTIC"/>
    <property type="match status" value="1"/>
</dbReference>
<dbReference type="InterPro" id="IPR053232">
    <property type="entry name" value="DnaJ_C/III_chloroplastic"/>
</dbReference>
<proteinExistence type="predicted"/>
<dbReference type="PANTHER" id="PTHR45090:SF4">
    <property type="entry name" value="J DOMAIN-CONTAINING PROTEIN"/>
    <property type="match status" value="1"/>
</dbReference>